<evidence type="ECO:0000256" key="1">
    <source>
        <dbReference type="ARBA" id="ARBA00022900"/>
    </source>
</evidence>
<dbReference type="CDD" id="cd19941">
    <property type="entry name" value="TIL"/>
    <property type="match status" value="1"/>
</dbReference>
<evidence type="ECO:0000313" key="4">
    <source>
        <dbReference type="Proteomes" id="UP001177023"/>
    </source>
</evidence>
<sequence length="163" mass="18208">MQVALLVLAMAFVVSGMATDRSLPCPGRNQERRHGGMERCDKKCAGLSTDKHRGCPLMFVYNGCHCKEGFVQKMRIALLVLAMVLVVSGMTTGRDRSLPCPGTNQERRNGEMEECDRECADLIADEPRICYRLFVSNACHCKEGFVREVRYGNCIPPSECELD</sequence>
<accession>A0AA36D569</accession>
<keyword evidence="4" id="KW-1185">Reference proteome</keyword>
<gene>
    <name evidence="3" type="ORF">MSPICULIGERA_LOCUS18201</name>
</gene>
<evidence type="ECO:0000256" key="2">
    <source>
        <dbReference type="SAM" id="SignalP"/>
    </source>
</evidence>
<feature type="chain" id="PRO_5041414089" description="TIL domain-containing protein" evidence="2">
    <location>
        <begin position="19"/>
        <end position="163"/>
    </location>
</feature>
<proteinExistence type="predicted"/>
<evidence type="ECO:0008006" key="5">
    <source>
        <dbReference type="Google" id="ProtNLM"/>
    </source>
</evidence>
<dbReference type="GO" id="GO:0004867">
    <property type="term" value="F:serine-type endopeptidase inhibitor activity"/>
    <property type="evidence" value="ECO:0007669"/>
    <property type="project" value="UniProtKB-KW"/>
</dbReference>
<dbReference type="AlphaFoldDB" id="A0AA36D569"/>
<keyword evidence="1" id="KW-0646">Protease inhibitor</keyword>
<keyword evidence="1" id="KW-0722">Serine protease inhibitor</keyword>
<keyword evidence="2" id="KW-0732">Signal</keyword>
<feature type="non-terminal residue" evidence="3">
    <location>
        <position position="163"/>
    </location>
</feature>
<dbReference type="SUPFAM" id="SSF57567">
    <property type="entry name" value="Serine protease inhibitors"/>
    <property type="match status" value="1"/>
</dbReference>
<dbReference type="InterPro" id="IPR036084">
    <property type="entry name" value="Ser_inhib-like_sf"/>
</dbReference>
<dbReference type="Proteomes" id="UP001177023">
    <property type="component" value="Unassembled WGS sequence"/>
</dbReference>
<feature type="signal peptide" evidence="2">
    <location>
        <begin position="1"/>
        <end position="18"/>
    </location>
</feature>
<reference evidence="3" key="1">
    <citation type="submission" date="2023-06" db="EMBL/GenBank/DDBJ databases">
        <authorList>
            <person name="Delattre M."/>
        </authorList>
    </citation>
    <scope>NUCLEOTIDE SEQUENCE</scope>
    <source>
        <strain evidence="3">AF72</strain>
    </source>
</reference>
<dbReference type="EMBL" id="CATQJA010002659">
    <property type="protein sequence ID" value="CAJ0579998.1"/>
    <property type="molecule type" value="Genomic_DNA"/>
</dbReference>
<protein>
    <recommendedName>
        <fullName evidence="5">TIL domain-containing protein</fullName>
    </recommendedName>
</protein>
<evidence type="ECO:0000313" key="3">
    <source>
        <dbReference type="EMBL" id="CAJ0579998.1"/>
    </source>
</evidence>
<organism evidence="3 4">
    <name type="scientific">Mesorhabditis spiculigera</name>
    <dbReference type="NCBI Taxonomy" id="96644"/>
    <lineage>
        <taxon>Eukaryota</taxon>
        <taxon>Metazoa</taxon>
        <taxon>Ecdysozoa</taxon>
        <taxon>Nematoda</taxon>
        <taxon>Chromadorea</taxon>
        <taxon>Rhabditida</taxon>
        <taxon>Rhabditina</taxon>
        <taxon>Rhabditomorpha</taxon>
        <taxon>Rhabditoidea</taxon>
        <taxon>Rhabditidae</taxon>
        <taxon>Mesorhabditinae</taxon>
        <taxon>Mesorhabditis</taxon>
    </lineage>
</organism>
<comment type="caution">
    <text evidence="3">The sequence shown here is derived from an EMBL/GenBank/DDBJ whole genome shotgun (WGS) entry which is preliminary data.</text>
</comment>
<name>A0AA36D569_9BILA</name>
<dbReference type="Gene3D" id="2.10.25.10">
    <property type="entry name" value="Laminin"/>
    <property type="match status" value="1"/>
</dbReference>